<dbReference type="GeneID" id="63849438"/>
<dbReference type="RefSeq" id="XP_040783302.1">
    <property type="nucleotide sequence ID" value="XM_040932187.1"/>
</dbReference>
<proteinExistence type="predicted"/>
<evidence type="ECO:0000313" key="2">
    <source>
        <dbReference type="Proteomes" id="UP000800039"/>
    </source>
</evidence>
<dbReference type="EMBL" id="ML976619">
    <property type="protein sequence ID" value="KAF1840739.1"/>
    <property type="molecule type" value="Genomic_DNA"/>
</dbReference>
<dbReference type="OrthoDB" id="3799754at2759"/>
<keyword evidence="2" id="KW-1185">Reference proteome</keyword>
<dbReference type="AlphaFoldDB" id="A0A9P4L3W7"/>
<comment type="caution">
    <text evidence="1">The sequence shown here is derived from an EMBL/GenBank/DDBJ whole genome shotgun (WGS) entry which is preliminary data.</text>
</comment>
<reference evidence="1" key="1">
    <citation type="submission" date="2020-01" db="EMBL/GenBank/DDBJ databases">
        <authorList>
            <consortium name="DOE Joint Genome Institute"/>
            <person name="Haridas S."/>
            <person name="Albert R."/>
            <person name="Binder M."/>
            <person name="Bloem J."/>
            <person name="Labutti K."/>
            <person name="Salamov A."/>
            <person name="Andreopoulos B."/>
            <person name="Baker S.E."/>
            <person name="Barry K."/>
            <person name="Bills G."/>
            <person name="Bluhm B.H."/>
            <person name="Cannon C."/>
            <person name="Castanera R."/>
            <person name="Culley D.E."/>
            <person name="Daum C."/>
            <person name="Ezra D."/>
            <person name="Gonzalez J.B."/>
            <person name="Henrissat B."/>
            <person name="Kuo A."/>
            <person name="Liang C."/>
            <person name="Lipzen A."/>
            <person name="Lutzoni F."/>
            <person name="Magnuson J."/>
            <person name="Mondo S."/>
            <person name="Nolan M."/>
            <person name="Ohm R."/>
            <person name="Pangilinan J."/>
            <person name="Park H.-J."/>
            <person name="Ramirez L."/>
            <person name="Alfaro M."/>
            <person name="Sun H."/>
            <person name="Tritt A."/>
            <person name="Yoshinaga Y."/>
            <person name="Zwiers L.-H."/>
            <person name="Turgeon B.G."/>
            <person name="Goodwin S.B."/>
            <person name="Spatafora J.W."/>
            <person name="Crous P.W."/>
            <person name="Grigoriev I.V."/>
        </authorList>
    </citation>
    <scope>NUCLEOTIDE SEQUENCE</scope>
    <source>
        <strain evidence="1">CBS 394.84</strain>
    </source>
</reference>
<gene>
    <name evidence="1" type="ORF">K460DRAFT_359315</name>
</gene>
<name>A0A9P4L3W7_9PLEO</name>
<organism evidence="1 2">
    <name type="scientific">Cucurbitaria berberidis CBS 394.84</name>
    <dbReference type="NCBI Taxonomy" id="1168544"/>
    <lineage>
        <taxon>Eukaryota</taxon>
        <taxon>Fungi</taxon>
        <taxon>Dikarya</taxon>
        <taxon>Ascomycota</taxon>
        <taxon>Pezizomycotina</taxon>
        <taxon>Dothideomycetes</taxon>
        <taxon>Pleosporomycetidae</taxon>
        <taxon>Pleosporales</taxon>
        <taxon>Pleosporineae</taxon>
        <taxon>Cucurbitariaceae</taxon>
        <taxon>Cucurbitaria</taxon>
    </lineage>
</organism>
<sequence>MSPNPRTDPYAAQLQSPLFRLPRELRDEIYAHYTFEENGYFHQIDTGKLYLADRQPIDLRLMYTCRAVAAEMKGAALRTNTVTFQTGDIEDELGYYGLRSRAGRYNMLQARVTTTRLQMLIYAAPCVTPQVLQSLVITCGESGQYFVDALKAVQDGRRRVDYMDGTGLICELAMVGGIDFSVEHRQALKHLLELASVHADFDRLASLAFDRTTNNTRAWSTFFLHDAFKSVLTWQPCAWAIPTITELLSLENLLTEEPLNHIYGSCFSEDNNMCKWFFSATAIAISFFSQHPSETFHMRNVILEEVFKSVSNPEHHARGLIPHLGAYKGLRIERHVGLWTTLYPPGWNGILYHLIAEKEEGLIQTATRFEDILFSLVQWITEVRDAESSLLAKSFTLALGHDISEIWSLAHEAAMLGEAMHEYYNQRGVGTPSHGTHVDFQRVLFPLPCHVPRQFTYSVKAMIGGSSRLIRFNGFAGDRWDLSQILPQRAYWSASDWHMEWKALMERKIALPGGSAHALVERYKITRVVEDL</sequence>
<dbReference type="Proteomes" id="UP000800039">
    <property type="component" value="Unassembled WGS sequence"/>
</dbReference>
<accession>A0A9P4L3W7</accession>
<protein>
    <submittedName>
        <fullName evidence="1">Uncharacterized protein</fullName>
    </submittedName>
</protein>
<evidence type="ECO:0000313" key="1">
    <source>
        <dbReference type="EMBL" id="KAF1840739.1"/>
    </source>
</evidence>